<evidence type="ECO:0000313" key="4">
    <source>
        <dbReference type="Proteomes" id="UP000297567"/>
    </source>
</evidence>
<dbReference type="Proteomes" id="UP000297567">
    <property type="component" value="Unassembled WGS sequence"/>
</dbReference>
<protein>
    <submittedName>
        <fullName evidence="3">Signaling protein</fullName>
    </submittedName>
</protein>
<name>A0A4Z1A4K2_9LEPT</name>
<organism evidence="3 4">
    <name type="scientific">Leptospira jelokensis</name>
    <dbReference type="NCBI Taxonomy" id="2484931"/>
    <lineage>
        <taxon>Bacteria</taxon>
        <taxon>Pseudomonadati</taxon>
        <taxon>Spirochaetota</taxon>
        <taxon>Spirochaetia</taxon>
        <taxon>Leptospirales</taxon>
        <taxon>Leptospiraceae</taxon>
        <taxon>Leptospira</taxon>
    </lineage>
</organism>
<dbReference type="Gene3D" id="2.60.120.260">
    <property type="entry name" value="Galactose-binding domain-like"/>
    <property type="match status" value="1"/>
</dbReference>
<feature type="transmembrane region" description="Helical" evidence="1">
    <location>
        <begin position="352"/>
        <end position="375"/>
    </location>
</feature>
<evidence type="ECO:0000259" key="2">
    <source>
        <dbReference type="Pfam" id="PF07695"/>
    </source>
</evidence>
<dbReference type="RefSeq" id="WP_135640409.1">
    <property type="nucleotide sequence ID" value="NZ_RQGH01000006.1"/>
</dbReference>
<reference evidence="3" key="1">
    <citation type="journal article" date="2019" name="PLoS Negl. Trop. Dis.">
        <title>Revisiting the worldwide diversity of Leptospira species in the environment.</title>
        <authorList>
            <person name="Vincent A.T."/>
            <person name="Schiettekatte O."/>
            <person name="Bourhy P."/>
            <person name="Veyrier F.J."/>
            <person name="Picardeau M."/>
        </authorList>
    </citation>
    <scope>NUCLEOTIDE SEQUENCE [LARGE SCALE GENOMIC DNA]</scope>
    <source>
        <strain evidence="3">201702451</strain>
    </source>
</reference>
<dbReference type="InterPro" id="IPR008979">
    <property type="entry name" value="Galactose-bd-like_sf"/>
</dbReference>
<keyword evidence="4" id="KW-1185">Reference proteome</keyword>
<accession>A0A4Z1A4K2</accession>
<dbReference type="InterPro" id="IPR011623">
    <property type="entry name" value="7TMR_DISM_rcpt_extracell_dom1"/>
</dbReference>
<proteinExistence type="predicted"/>
<dbReference type="EMBL" id="RQGH01000006">
    <property type="protein sequence ID" value="TGL75955.1"/>
    <property type="molecule type" value="Genomic_DNA"/>
</dbReference>
<dbReference type="Pfam" id="PF07695">
    <property type="entry name" value="7TMR-DISM_7TM"/>
    <property type="match status" value="1"/>
</dbReference>
<feature type="transmembrane region" description="Helical" evidence="1">
    <location>
        <begin position="269"/>
        <end position="289"/>
    </location>
</feature>
<keyword evidence="1" id="KW-0472">Membrane</keyword>
<evidence type="ECO:0000256" key="1">
    <source>
        <dbReference type="SAM" id="Phobius"/>
    </source>
</evidence>
<feature type="transmembrane region" description="Helical" evidence="1">
    <location>
        <begin position="324"/>
        <end position="343"/>
    </location>
</feature>
<keyword evidence="1" id="KW-0812">Transmembrane</keyword>
<gene>
    <name evidence="3" type="ORF">EHQ62_01000</name>
</gene>
<keyword evidence="1" id="KW-1133">Transmembrane helix</keyword>
<feature type="transmembrane region" description="Helical" evidence="1">
    <location>
        <begin position="202"/>
        <end position="225"/>
    </location>
</feature>
<evidence type="ECO:0000313" key="3">
    <source>
        <dbReference type="EMBL" id="TGL75955.1"/>
    </source>
</evidence>
<feature type="transmembrane region" description="Helical" evidence="1">
    <location>
        <begin position="296"/>
        <end position="318"/>
    </location>
</feature>
<sequence length="637" mass="74495">MNSFSKIIFILMFSFLSLDCYRNLDPSDQGDSILDLSNVDWETNVPLNLASNWDFYWNELLEPSDFEMGSLPNVPVVEFRPWTNLEITKEKFPAKGYATYRKKIKIQKKVGSIHLEIYFSHLYSACKVYLNGKLVIEKGKVSSDTSQILPDRTNTTIEIESNQEELEIILQIANTTFYHGGPRSEFLIASPKQMLLFKNKSLLVEIFVFGLIFGSALYHLFFYFINRKQKSFLYFAFVCITFLIRIPFLNSKSYELFLPVLSFEFQTNLLHYVNIATFLFSISFLSELFKPYDYPFVRFTFYFGALLASFTPFAPVSIQHYFNLIYIITFLVLFLVFSIFLLIKHKKEAQGFYFMAMALFSLAVFCFLAISLNYYGVQGGLYLIIGYLFYVVFQSVSLSQYFAFAIESRANIEMKLHEESLIALSKQRAEMQLMVHDQLGANLTDLKVYVERQMSGLDESLKERINLEQINQRVISIIQSLRNQLLYIEDLNLIFENFVTGIQLTLLRRYSDVGREFEFVPTTEFVRYFSQIRIIGKNQSFFLNIFYMLYEVCTNDIKYGTGESVWNLHYANGEFLINQKNLIRNSELIVQVNPELKSIKQRLVQLKGRLHVQIEAGIYELKIYFPEDRSIPHFLAF</sequence>
<dbReference type="SUPFAM" id="SSF49785">
    <property type="entry name" value="Galactose-binding domain-like"/>
    <property type="match status" value="1"/>
</dbReference>
<feature type="transmembrane region" description="Helical" evidence="1">
    <location>
        <begin position="232"/>
        <end position="249"/>
    </location>
</feature>
<comment type="caution">
    <text evidence="3">The sequence shown here is derived from an EMBL/GenBank/DDBJ whole genome shotgun (WGS) entry which is preliminary data.</text>
</comment>
<feature type="domain" description="7TM-DISM receptor extracellular" evidence="2">
    <location>
        <begin position="203"/>
        <end position="399"/>
    </location>
</feature>
<dbReference type="AlphaFoldDB" id="A0A4Z1A4K2"/>
<feature type="transmembrane region" description="Helical" evidence="1">
    <location>
        <begin position="381"/>
        <end position="406"/>
    </location>
</feature>